<feature type="region of interest" description="Disordered" evidence="1">
    <location>
        <begin position="14"/>
        <end position="33"/>
    </location>
</feature>
<accession>A0ABV7ZFA6</accession>
<dbReference type="EMBL" id="JBHRZO010000006">
    <property type="protein sequence ID" value="MFC3847238.1"/>
    <property type="molecule type" value="Genomic_DNA"/>
</dbReference>
<dbReference type="Proteomes" id="UP001595783">
    <property type="component" value="Unassembled WGS sequence"/>
</dbReference>
<comment type="caution">
    <text evidence="2">The sequence shown here is derived from an EMBL/GenBank/DDBJ whole genome shotgun (WGS) entry which is preliminary data.</text>
</comment>
<proteinExistence type="predicted"/>
<name>A0ABV7ZFA6_9HELI</name>
<evidence type="ECO:0000313" key="2">
    <source>
        <dbReference type="EMBL" id="MFC3847238.1"/>
    </source>
</evidence>
<sequence length="88" mass="10349">MSIKKELGKLWEELTRNTDKNQKDTESNRKGEGMLMYRYLDDQMTRIQYRSASSNQSQHLPTIDIYNSEEKICRKIHVDADKPEGSKP</sequence>
<evidence type="ECO:0000313" key="3">
    <source>
        <dbReference type="Proteomes" id="UP001595783"/>
    </source>
</evidence>
<reference evidence="3" key="1">
    <citation type="journal article" date="2019" name="Int. J. Syst. Evol. Microbiol.">
        <title>The Global Catalogue of Microorganisms (GCM) 10K type strain sequencing project: providing services to taxonomists for standard genome sequencing and annotation.</title>
        <authorList>
            <consortium name="The Broad Institute Genomics Platform"/>
            <consortium name="The Broad Institute Genome Sequencing Center for Infectious Disease"/>
            <person name="Wu L."/>
            <person name="Ma J."/>
        </authorList>
    </citation>
    <scope>NUCLEOTIDE SEQUENCE [LARGE SCALE GENOMIC DNA]</scope>
    <source>
        <strain evidence="3">CCUG 53816</strain>
    </source>
</reference>
<organism evidence="2 3">
    <name type="scientific">Helicobacter baculiformis</name>
    <dbReference type="NCBI Taxonomy" id="427351"/>
    <lineage>
        <taxon>Bacteria</taxon>
        <taxon>Pseudomonadati</taxon>
        <taxon>Campylobacterota</taxon>
        <taxon>Epsilonproteobacteria</taxon>
        <taxon>Campylobacterales</taxon>
        <taxon>Helicobacteraceae</taxon>
        <taxon>Helicobacter</taxon>
    </lineage>
</organism>
<keyword evidence="3" id="KW-1185">Reference proteome</keyword>
<evidence type="ECO:0000256" key="1">
    <source>
        <dbReference type="SAM" id="MobiDB-lite"/>
    </source>
</evidence>
<protein>
    <submittedName>
        <fullName evidence="2">Uncharacterized protein</fullName>
    </submittedName>
</protein>
<gene>
    <name evidence="2" type="ORF">ACFOPX_01640</name>
</gene>
<feature type="compositionally biased region" description="Basic and acidic residues" evidence="1">
    <location>
        <begin position="14"/>
        <end position="32"/>
    </location>
</feature>